<keyword evidence="2" id="KW-1185">Reference proteome</keyword>
<comment type="caution">
    <text evidence="1">The sequence shown here is derived from an EMBL/GenBank/DDBJ whole genome shotgun (WGS) entry which is preliminary data.</text>
</comment>
<sequence>MADSNFEKDGTKLNATVSTISERLKEICLDVFSKHGILDLKICLPLVMVLRRLTNIIASVNFDMNSRKVYDHDQDIYGIVGQSLSGCFCDAIMLDFG</sequence>
<evidence type="ECO:0000313" key="2">
    <source>
        <dbReference type="Proteomes" id="UP001458880"/>
    </source>
</evidence>
<evidence type="ECO:0000313" key="1">
    <source>
        <dbReference type="EMBL" id="KAK9710544.1"/>
    </source>
</evidence>
<dbReference type="Proteomes" id="UP001458880">
    <property type="component" value="Unassembled WGS sequence"/>
</dbReference>
<name>A0AAW1JZB5_POPJA</name>
<protein>
    <submittedName>
        <fullName evidence="1">Uncharacterized protein</fullName>
    </submittedName>
</protein>
<proteinExistence type="predicted"/>
<gene>
    <name evidence="1" type="ORF">QE152_g25941</name>
</gene>
<organism evidence="1 2">
    <name type="scientific">Popillia japonica</name>
    <name type="common">Japanese beetle</name>
    <dbReference type="NCBI Taxonomy" id="7064"/>
    <lineage>
        <taxon>Eukaryota</taxon>
        <taxon>Metazoa</taxon>
        <taxon>Ecdysozoa</taxon>
        <taxon>Arthropoda</taxon>
        <taxon>Hexapoda</taxon>
        <taxon>Insecta</taxon>
        <taxon>Pterygota</taxon>
        <taxon>Neoptera</taxon>
        <taxon>Endopterygota</taxon>
        <taxon>Coleoptera</taxon>
        <taxon>Polyphaga</taxon>
        <taxon>Scarabaeiformia</taxon>
        <taxon>Scarabaeidae</taxon>
        <taxon>Rutelinae</taxon>
        <taxon>Popillia</taxon>
    </lineage>
</organism>
<reference evidence="1 2" key="1">
    <citation type="journal article" date="2024" name="BMC Genomics">
        <title>De novo assembly and annotation of Popillia japonica's genome with initial clues to its potential as an invasive pest.</title>
        <authorList>
            <person name="Cucini C."/>
            <person name="Boschi S."/>
            <person name="Funari R."/>
            <person name="Cardaioli E."/>
            <person name="Iannotti N."/>
            <person name="Marturano G."/>
            <person name="Paoli F."/>
            <person name="Bruttini M."/>
            <person name="Carapelli A."/>
            <person name="Frati F."/>
            <person name="Nardi F."/>
        </authorList>
    </citation>
    <scope>NUCLEOTIDE SEQUENCE [LARGE SCALE GENOMIC DNA]</scope>
    <source>
        <strain evidence="1">DMR45628</strain>
    </source>
</reference>
<dbReference type="EMBL" id="JASPKY010000291">
    <property type="protein sequence ID" value="KAK9710544.1"/>
    <property type="molecule type" value="Genomic_DNA"/>
</dbReference>
<dbReference type="AlphaFoldDB" id="A0AAW1JZB5"/>
<accession>A0AAW1JZB5</accession>